<evidence type="ECO:0000313" key="2">
    <source>
        <dbReference type="EMBL" id="PPR06854.1"/>
    </source>
</evidence>
<gene>
    <name evidence="2" type="ORF">CVT26_003978</name>
</gene>
<comment type="caution">
    <text evidence="2">The sequence shown here is derived from an EMBL/GenBank/DDBJ whole genome shotgun (WGS) entry which is preliminary data.</text>
</comment>
<dbReference type="OrthoDB" id="5303367at2759"/>
<dbReference type="PANTHER" id="PTHR24148">
    <property type="entry name" value="ANKYRIN REPEAT DOMAIN-CONTAINING PROTEIN 39 HOMOLOG-RELATED"/>
    <property type="match status" value="1"/>
</dbReference>
<dbReference type="EMBL" id="NHYE01000234">
    <property type="protein sequence ID" value="PPR06854.1"/>
    <property type="molecule type" value="Genomic_DNA"/>
</dbReference>
<feature type="domain" description="Heterokaryon incompatibility" evidence="1">
    <location>
        <begin position="65"/>
        <end position="214"/>
    </location>
</feature>
<evidence type="ECO:0000259" key="1">
    <source>
        <dbReference type="Pfam" id="PF06985"/>
    </source>
</evidence>
<dbReference type="AlphaFoldDB" id="A0A409YV05"/>
<organism evidence="2 3">
    <name type="scientific">Gymnopilus dilepis</name>
    <dbReference type="NCBI Taxonomy" id="231916"/>
    <lineage>
        <taxon>Eukaryota</taxon>
        <taxon>Fungi</taxon>
        <taxon>Dikarya</taxon>
        <taxon>Basidiomycota</taxon>
        <taxon>Agaricomycotina</taxon>
        <taxon>Agaricomycetes</taxon>
        <taxon>Agaricomycetidae</taxon>
        <taxon>Agaricales</taxon>
        <taxon>Agaricineae</taxon>
        <taxon>Hymenogastraceae</taxon>
        <taxon>Gymnopilus</taxon>
    </lineage>
</organism>
<dbReference type="Pfam" id="PF26639">
    <property type="entry name" value="Het-6_barrel"/>
    <property type="match status" value="1"/>
</dbReference>
<dbReference type="InParanoid" id="A0A409YV05"/>
<keyword evidence="3" id="KW-1185">Reference proteome</keyword>
<proteinExistence type="predicted"/>
<dbReference type="PANTHER" id="PTHR24148:SF64">
    <property type="entry name" value="HETEROKARYON INCOMPATIBILITY DOMAIN-CONTAINING PROTEIN"/>
    <property type="match status" value="1"/>
</dbReference>
<reference evidence="2 3" key="1">
    <citation type="journal article" date="2018" name="Evol. Lett.">
        <title>Horizontal gene cluster transfer increased hallucinogenic mushroom diversity.</title>
        <authorList>
            <person name="Reynolds H.T."/>
            <person name="Vijayakumar V."/>
            <person name="Gluck-Thaler E."/>
            <person name="Korotkin H.B."/>
            <person name="Matheny P.B."/>
            <person name="Slot J.C."/>
        </authorList>
    </citation>
    <scope>NUCLEOTIDE SEQUENCE [LARGE SCALE GENOMIC DNA]</scope>
    <source>
        <strain evidence="2 3">SRW20</strain>
    </source>
</reference>
<evidence type="ECO:0000313" key="3">
    <source>
        <dbReference type="Proteomes" id="UP000284706"/>
    </source>
</evidence>
<dbReference type="InterPro" id="IPR010730">
    <property type="entry name" value="HET"/>
</dbReference>
<protein>
    <recommendedName>
        <fullName evidence="1">Heterokaryon incompatibility domain-containing protein</fullName>
    </recommendedName>
</protein>
<dbReference type="Proteomes" id="UP000284706">
    <property type="component" value="Unassembled WGS sequence"/>
</dbReference>
<dbReference type="STRING" id="231916.A0A409YV05"/>
<dbReference type="InterPro" id="IPR052895">
    <property type="entry name" value="HetReg/Transcr_Mod"/>
</dbReference>
<name>A0A409YV05_9AGAR</name>
<sequence>MSGPVVGLDKIDGQQADSSSAAAYQYKPFVDQRRYIRLLTICPGDQKEVIQCHLHAIPLDCLPPYEALSYVWAPWGSSTKGFILCEGKPISITGSLETALRRFRLEDKPRVIWADGLCINQQDLQERQAQVLLMHDIYRQAARVLIWLGLDEKNEAQDAFDFARSLADAISKLPDDSGGEKVRMFDEEGWSQGSDAFFSSLVNPWFRRVWVLQEVGLATDARLVWGGQELGWDLWARLCEFLANCKEGPAAGIAFKMSMNSIGSVASINLLNFKGGENMRVGHVLHLARNFNCTVPHDKVYGLFGHPVFRTFCRKHGLDSYIPVYYSSSYLDTYRAVAVRLLQEPDPFYCLCLSQWSPRQLVLRPNRSWVPQWQRHEPGLLYDEFETHRSSGSTLPSFFVRGDILHANGVFVDTVEFCSETVMLSGMHFEIRRHGSRPEEDIFQDVCNVLSVGGLRRDEGRRQLAATVNEQLVDCFSYFKSLEVSLAETSRFCGEHDTDRFMRTIQLSNMRCLFLTSKGYQGLGPRVMKPHDVICVFFGGPMPFVVHPQASNGEYSFRGEAYVDGLLKGEAIKMWRAGELNEQDFKLV</sequence>
<dbReference type="Pfam" id="PF06985">
    <property type="entry name" value="HET"/>
    <property type="match status" value="1"/>
</dbReference>
<accession>A0A409YV05</accession>